<keyword evidence="2" id="KW-1185">Reference proteome</keyword>
<dbReference type="EMBL" id="JARKIE010000109">
    <property type="protein sequence ID" value="KAJ7683378.1"/>
    <property type="molecule type" value="Genomic_DNA"/>
</dbReference>
<dbReference type="AlphaFoldDB" id="A0AAD7D827"/>
<name>A0AAD7D827_MYCRO</name>
<organism evidence="1 2">
    <name type="scientific">Mycena rosella</name>
    <name type="common">Pink bonnet</name>
    <name type="synonym">Agaricus rosellus</name>
    <dbReference type="NCBI Taxonomy" id="1033263"/>
    <lineage>
        <taxon>Eukaryota</taxon>
        <taxon>Fungi</taxon>
        <taxon>Dikarya</taxon>
        <taxon>Basidiomycota</taxon>
        <taxon>Agaricomycotina</taxon>
        <taxon>Agaricomycetes</taxon>
        <taxon>Agaricomycetidae</taxon>
        <taxon>Agaricales</taxon>
        <taxon>Marasmiineae</taxon>
        <taxon>Mycenaceae</taxon>
        <taxon>Mycena</taxon>
    </lineage>
</organism>
<proteinExistence type="predicted"/>
<dbReference type="Proteomes" id="UP001221757">
    <property type="component" value="Unassembled WGS sequence"/>
</dbReference>
<comment type="caution">
    <text evidence="1">The sequence shown here is derived from an EMBL/GenBank/DDBJ whole genome shotgun (WGS) entry which is preliminary data.</text>
</comment>
<evidence type="ECO:0000313" key="1">
    <source>
        <dbReference type="EMBL" id="KAJ7683378.1"/>
    </source>
</evidence>
<gene>
    <name evidence="1" type="ORF">B0H17DRAFT_1205234</name>
</gene>
<sequence>MEPAADAQSSTAVLALPADHDLLYGVEAQPGLHCEEIAGMLLLGMDTGSRDTPRGGRGGRRLFWAALVPVSVSDTEIAWFADLDHADDAHITAITAVSSRWLAPATLPHVPVPWLASPECQPRAHNGRRSSGFVQLRTKTTYQNDGLGGVYVGFRGPYAAIRAVLAGTNTAQQLACVDVKAGSAYDVGARVAQYTACARCPPHDDAVFFWAQCPVPFCRLAGARLLPFVICSVD</sequence>
<reference evidence="1" key="1">
    <citation type="submission" date="2023-03" db="EMBL/GenBank/DDBJ databases">
        <title>Massive genome expansion in bonnet fungi (Mycena s.s.) driven by repeated elements and novel gene families across ecological guilds.</title>
        <authorList>
            <consortium name="Lawrence Berkeley National Laboratory"/>
            <person name="Harder C.B."/>
            <person name="Miyauchi S."/>
            <person name="Viragh M."/>
            <person name="Kuo A."/>
            <person name="Thoen E."/>
            <person name="Andreopoulos B."/>
            <person name="Lu D."/>
            <person name="Skrede I."/>
            <person name="Drula E."/>
            <person name="Henrissat B."/>
            <person name="Morin E."/>
            <person name="Kohler A."/>
            <person name="Barry K."/>
            <person name="LaButti K."/>
            <person name="Morin E."/>
            <person name="Salamov A."/>
            <person name="Lipzen A."/>
            <person name="Mereny Z."/>
            <person name="Hegedus B."/>
            <person name="Baldrian P."/>
            <person name="Stursova M."/>
            <person name="Weitz H."/>
            <person name="Taylor A."/>
            <person name="Grigoriev I.V."/>
            <person name="Nagy L.G."/>
            <person name="Martin F."/>
            <person name="Kauserud H."/>
        </authorList>
    </citation>
    <scope>NUCLEOTIDE SEQUENCE</scope>
    <source>
        <strain evidence="1">CBHHK067</strain>
    </source>
</reference>
<protein>
    <submittedName>
        <fullName evidence="1">Uncharacterized protein</fullName>
    </submittedName>
</protein>
<accession>A0AAD7D827</accession>
<evidence type="ECO:0000313" key="2">
    <source>
        <dbReference type="Proteomes" id="UP001221757"/>
    </source>
</evidence>